<dbReference type="Proteomes" id="UP001219568">
    <property type="component" value="Unassembled WGS sequence"/>
</dbReference>
<evidence type="ECO:0000259" key="11">
    <source>
        <dbReference type="Pfam" id="PF22776"/>
    </source>
</evidence>
<dbReference type="AlphaFoldDB" id="A0AAD6I198"/>
<evidence type="ECO:0000256" key="6">
    <source>
        <dbReference type="ARBA" id="ARBA00022989"/>
    </source>
</evidence>
<keyword evidence="7" id="KW-0406">Ion transport</keyword>
<dbReference type="InterPro" id="IPR053952">
    <property type="entry name" value="K_trans_C"/>
</dbReference>
<dbReference type="Pfam" id="PF02705">
    <property type="entry name" value="K_trans"/>
    <property type="match status" value="1"/>
</dbReference>
<dbReference type="InterPro" id="IPR003855">
    <property type="entry name" value="K+_transporter"/>
</dbReference>
<dbReference type="PANTHER" id="PTHR30540">
    <property type="entry name" value="OSMOTIC STRESS POTASSIUM TRANSPORTER"/>
    <property type="match status" value="1"/>
</dbReference>
<evidence type="ECO:0000313" key="12">
    <source>
        <dbReference type="EMBL" id="KAJ6023608.1"/>
    </source>
</evidence>
<evidence type="ECO:0000259" key="10">
    <source>
        <dbReference type="Pfam" id="PF02705"/>
    </source>
</evidence>
<feature type="transmembrane region" description="Helical" evidence="9">
    <location>
        <begin position="295"/>
        <end position="318"/>
    </location>
</feature>
<feature type="domain" description="K+ potassium transporter C-terminal" evidence="11">
    <location>
        <begin position="415"/>
        <end position="611"/>
    </location>
</feature>
<feature type="transmembrane region" description="Helical" evidence="9">
    <location>
        <begin position="40"/>
        <end position="58"/>
    </location>
</feature>
<evidence type="ECO:0008006" key="14">
    <source>
        <dbReference type="Google" id="ProtNLM"/>
    </source>
</evidence>
<evidence type="ECO:0000256" key="4">
    <source>
        <dbReference type="ARBA" id="ARBA00022692"/>
    </source>
</evidence>
<feature type="transmembrane region" description="Helical" evidence="9">
    <location>
        <begin position="176"/>
        <end position="195"/>
    </location>
</feature>
<keyword evidence="5" id="KW-0630">Potassium</keyword>
<protein>
    <recommendedName>
        <fullName evidence="14">Potassium transporter</fullName>
    </recommendedName>
</protein>
<evidence type="ECO:0000256" key="8">
    <source>
        <dbReference type="ARBA" id="ARBA00023136"/>
    </source>
</evidence>
<dbReference type="Pfam" id="PF22776">
    <property type="entry name" value="K_trans_C"/>
    <property type="match status" value="1"/>
</dbReference>
<proteinExistence type="predicted"/>
<reference evidence="12" key="2">
    <citation type="submission" date="2023-01" db="EMBL/GenBank/DDBJ databases">
        <authorList>
            <person name="Petersen C."/>
        </authorList>
    </citation>
    <scope>NUCLEOTIDE SEQUENCE</scope>
    <source>
        <strain evidence="12">IBT 15450</strain>
    </source>
</reference>
<feature type="transmembrane region" description="Helical" evidence="9">
    <location>
        <begin position="262"/>
        <end position="283"/>
    </location>
</feature>
<gene>
    <name evidence="12" type="ORF">N7460_014003</name>
</gene>
<comment type="subcellular location">
    <subcellularLocation>
        <location evidence="1">Membrane</location>
        <topology evidence="1">Multi-pass membrane protein</topology>
    </subcellularLocation>
</comment>
<dbReference type="InterPro" id="IPR053951">
    <property type="entry name" value="K_trans_N"/>
</dbReference>
<dbReference type="PANTHER" id="PTHR30540:SF83">
    <property type="entry name" value="K+ POTASSIUM TRANSPORTER"/>
    <property type="match status" value="1"/>
</dbReference>
<dbReference type="EMBL" id="JAQJZL010000016">
    <property type="protein sequence ID" value="KAJ6023608.1"/>
    <property type="molecule type" value="Genomic_DNA"/>
</dbReference>
<feature type="transmembrane region" description="Helical" evidence="9">
    <location>
        <begin position="215"/>
        <end position="241"/>
    </location>
</feature>
<keyword evidence="13" id="KW-1185">Reference proteome</keyword>
<feature type="transmembrane region" description="Helical" evidence="9">
    <location>
        <begin position="351"/>
        <end position="369"/>
    </location>
</feature>
<keyword evidence="4 9" id="KW-0812">Transmembrane</keyword>
<evidence type="ECO:0000256" key="2">
    <source>
        <dbReference type="ARBA" id="ARBA00022448"/>
    </source>
</evidence>
<keyword evidence="6 9" id="KW-1133">Transmembrane helix</keyword>
<comment type="caution">
    <text evidence="12">The sequence shown here is derived from an EMBL/GenBank/DDBJ whole genome shotgun (WGS) entry which is preliminary data.</text>
</comment>
<evidence type="ECO:0000256" key="9">
    <source>
        <dbReference type="SAM" id="Phobius"/>
    </source>
</evidence>
<accession>A0AAD6I198</accession>
<feature type="domain" description="K+ potassium transporter integral membrane" evidence="10">
    <location>
        <begin position="34"/>
        <end position="391"/>
    </location>
</feature>
<feature type="transmembrane region" description="Helical" evidence="9">
    <location>
        <begin position="95"/>
        <end position="117"/>
    </location>
</feature>
<dbReference type="GO" id="GO:0015079">
    <property type="term" value="F:potassium ion transmembrane transporter activity"/>
    <property type="evidence" value="ECO:0007669"/>
    <property type="project" value="InterPro"/>
</dbReference>
<feature type="transmembrane region" description="Helical" evidence="9">
    <location>
        <begin position="325"/>
        <end position="345"/>
    </location>
</feature>
<evidence type="ECO:0000256" key="1">
    <source>
        <dbReference type="ARBA" id="ARBA00004141"/>
    </source>
</evidence>
<evidence type="ECO:0000313" key="13">
    <source>
        <dbReference type="Proteomes" id="UP001219568"/>
    </source>
</evidence>
<dbReference type="GO" id="GO:0016020">
    <property type="term" value="C:membrane"/>
    <property type="evidence" value="ECO:0007669"/>
    <property type="project" value="UniProtKB-SubCell"/>
</dbReference>
<evidence type="ECO:0000256" key="5">
    <source>
        <dbReference type="ARBA" id="ARBA00022958"/>
    </source>
</evidence>
<keyword evidence="2" id="KW-0813">Transport</keyword>
<sequence length="611" mass="67815">MNITHRDPREASLVQMKRYLSGDLESAGQKMRQRLESSRFARGLLKVIGVLAVTMVLADGLLTPAQSVLGAVQGIEVVQPSISKGTPLGITKLSFAFSPIVIIWLGFNAATGIYNLVKYDAGVFQAFNPGLAFEFLIRNKTHGWRMLGGTLLAFTGVEALFADLGAFSRRAIQVSWLCYTFPCLLLAYIGQAAYISVHPEAYSNPFFNSVPPGTIYPALIIAILAAIVASQAIITATFQLLAQVMKLSYFPQIKVIHTSQIFHGQLFIPVANWLLMIGTILIASIYNNTTSLGNAYGVCVMFVTFFDTCMVSLAAMFVWRISPYLVFLPWLTVACLDGTYLSSALTKVPQGAWFTITLAAILAMLFLLWRYGKEQQWFAEAEDRFPTSHFIVSSPDGQMSLSKRYGDLPVSVNRGLGIFFDKAGETTPIVFSQFVLKLNSLPEMIVFFHLRPLEQPSVAAENRFTVSRLTIPNCYRLVVRYGYNDEIITPDLASVIVDQVRKYLMSRSPSVSLGEEGEEKDSVAPDSSMAEGSRDARAFVGSEIAHLEAAYSHKVLYIVGKEQMKIKPDTALVRKSLLHVFLWIRDNTRNKMANLRLPTDKLIEVGFLKEI</sequence>
<evidence type="ECO:0000256" key="3">
    <source>
        <dbReference type="ARBA" id="ARBA00022538"/>
    </source>
</evidence>
<reference evidence="12" key="1">
    <citation type="journal article" date="2023" name="IMA Fungus">
        <title>Comparative genomic study of the Penicillium genus elucidates a diverse pangenome and 15 lateral gene transfer events.</title>
        <authorList>
            <person name="Petersen C."/>
            <person name="Sorensen T."/>
            <person name="Nielsen M.R."/>
            <person name="Sondergaard T.E."/>
            <person name="Sorensen J.L."/>
            <person name="Fitzpatrick D.A."/>
            <person name="Frisvad J.C."/>
            <person name="Nielsen K.L."/>
        </authorList>
    </citation>
    <scope>NUCLEOTIDE SEQUENCE</scope>
    <source>
        <strain evidence="12">IBT 15450</strain>
    </source>
</reference>
<dbReference type="NCBIfam" id="TIGR00794">
    <property type="entry name" value="kup"/>
    <property type="match status" value="1"/>
</dbReference>
<keyword evidence="8 9" id="KW-0472">Membrane</keyword>
<evidence type="ECO:0000256" key="7">
    <source>
        <dbReference type="ARBA" id="ARBA00023065"/>
    </source>
</evidence>
<organism evidence="12 13">
    <name type="scientific">Penicillium canescens</name>
    <dbReference type="NCBI Taxonomy" id="5083"/>
    <lineage>
        <taxon>Eukaryota</taxon>
        <taxon>Fungi</taxon>
        <taxon>Dikarya</taxon>
        <taxon>Ascomycota</taxon>
        <taxon>Pezizomycotina</taxon>
        <taxon>Eurotiomycetes</taxon>
        <taxon>Eurotiomycetidae</taxon>
        <taxon>Eurotiales</taxon>
        <taxon>Aspergillaceae</taxon>
        <taxon>Penicillium</taxon>
    </lineage>
</organism>
<keyword evidence="3" id="KW-0633">Potassium transport</keyword>
<name>A0AAD6I198_PENCN</name>